<dbReference type="Proteomes" id="UP000015559">
    <property type="component" value="Chromosome"/>
</dbReference>
<name>S6AAD0_SULDS</name>
<organism evidence="2 3">
    <name type="scientific">Sulfuricella denitrificans (strain DSM 22764 / NBRC 105220 / skB26)</name>
    <dbReference type="NCBI Taxonomy" id="1163617"/>
    <lineage>
        <taxon>Bacteria</taxon>
        <taxon>Pseudomonadati</taxon>
        <taxon>Pseudomonadota</taxon>
        <taxon>Betaproteobacteria</taxon>
        <taxon>Nitrosomonadales</taxon>
        <taxon>Sulfuricellaceae</taxon>
        <taxon>Sulfuricella</taxon>
    </lineage>
</organism>
<dbReference type="KEGG" id="sdr:SCD_n01834"/>
<accession>S6AAD0</accession>
<feature type="compositionally biased region" description="Basic and acidic residues" evidence="1">
    <location>
        <begin position="149"/>
        <end position="159"/>
    </location>
</feature>
<sequence length="193" mass="22023">MNFDKKTFVTIVGLGVFAMAAGSVLAEGSSQRMHNQHQRIEQGVNSGQLNRHEAARLNHEQRQIRNEAREYRSDGVVTKAERADLRHDQNRASRHIYAEKHDGQSGTAGAVRDPGVNARQVNQRERIQQGVRSGELTRGEARQLGTEQRSVRQEERQYKSDGVLTKTERKDLQQDLNVVSKDIYNEKHDAERR</sequence>
<dbReference type="RefSeq" id="WP_009204836.1">
    <property type="nucleotide sequence ID" value="NC_022357.1"/>
</dbReference>
<dbReference type="eggNOG" id="ENOG5032XEP">
    <property type="taxonomic scope" value="Bacteria"/>
</dbReference>
<evidence type="ECO:0000256" key="1">
    <source>
        <dbReference type="SAM" id="MobiDB-lite"/>
    </source>
</evidence>
<reference evidence="2 3" key="1">
    <citation type="journal article" date="2012" name="Appl. Environ. Microbiol.">
        <title>Draft genome sequence of a psychrotolerant sulfur-oxidizing bacterium, Sulfuricella denitrificans skB26, and proteomic insights into cold adaptation.</title>
        <authorList>
            <person name="Watanabe T."/>
            <person name="Kojima H."/>
            <person name="Fukui M."/>
        </authorList>
    </citation>
    <scope>NUCLEOTIDE SEQUENCE [LARGE SCALE GENOMIC DNA]</scope>
    <source>
        <strain evidence="3">skB26</strain>
    </source>
</reference>
<evidence type="ECO:0000313" key="2">
    <source>
        <dbReference type="EMBL" id="BAN35645.1"/>
    </source>
</evidence>
<keyword evidence="3" id="KW-1185">Reference proteome</keyword>
<protein>
    <submittedName>
        <fullName evidence="2">Uncharacterized protein</fullName>
    </submittedName>
</protein>
<dbReference type="AlphaFoldDB" id="S6AAD0"/>
<feature type="region of interest" description="Disordered" evidence="1">
    <location>
        <begin position="96"/>
        <end position="169"/>
    </location>
</feature>
<gene>
    <name evidence="2" type="ORF">SCD_n01834</name>
</gene>
<dbReference type="EMBL" id="AP013066">
    <property type="protein sequence ID" value="BAN35645.1"/>
    <property type="molecule type" value="Genomic_DNA"/>
</dbReference>
<proteinExistence type="predicted"/>
<dbReference type="HOGENOM" id="CLU_1383549_0_0_4"/>
<dbReference type="OrthoDB" id="5950533at2"/>
<evidence type="ECO:0000313" key="3">
    <source>
        <dbReference type="Proteomes" id="UP000015559"/>
    </source>
</evidence>
<dbReference type="STRING" id="1163617.SCD_n01834"/>